<dbReference type="Pfam" id="PF09838">
    <property type="entry name" value="DUF2065"/>
    <property type="match status" value="1"/>
</dbReference>
<organism evidence="2">
    <name type="scientific">marine metagenome</name>
    <dbReference type="NCBI Taxonomy" id="408172"/>
    <lineage>
        <taxon>unclassified sequences</taxon>
        <taxon>metagenomes</taxon>
        <taxon>ecological metagenomes</taxon>
    </lineage>
</organism>
<accession>A0A382UVN5</accession>
<dbReference type="PANTHER" id="PTHR38602">
    <property type="entry name" value="INNER MEMBRANE PROTEIN-RELATED"/>
    <property type="match status" value="1"/>
</dbReference>
<name>A0A382UVN5_9ZZZZ</name>
<feature type="non-terminal residue" evidence="2">
    <location>
        <position position="58"/>
    </location>
</feature>
<evidence type="ECO:0000256" key="1">
    <source>
        <dbReference type="SAM" id="Phobius"/>
    </source>
</evidence>
<protein>
    <recommendedName>
        <fullName evidence="3">DUF2065 domain-containing protein</fullName>
    </recommendedName>
</protein>
<proteinExistence type="predicted"/>
<evidence type="ECO:0000313" key="2">
    <source>
        <dbReference type="EMBL" id="SVD38217.1"/>
    </source>
</evidence>
<dbReference type="AlphaFoldDB" id="A0A382UVN5"/>
<keyword evidence="1" id="KW-0472">Membrane</keyword>
<feature type="transmembrane region" description="Helical" evidence="1">
    <location>
        <begin position="6"/>
        <end position="26"/>
    </location>
</feature>
<gene>
    <name evidence="2" type="ORF">METZ01_LOCUS391071</name>
</gene>
<sequence>MFNINFSDLLAAVALLFIFEGLIPFLNPDGLRKVFQVVAQLDNQKLRFLGITSMLFGI</sequence>
<keyword evidence="1" id="KW-1133">Transmembrane helix</keyword>
<keyword evidence="1" id="KW-0812">Transmembrane</keyword>
<dbReference type="InterPro" id="IPR019201">
    <property type="entry name" value="DUF2065"/>
</dbReference>
<reference evidence="2" key="1">
    <citation type="submission" date="2018-05" db="EMBL/GenBank/DDBJ databases">
        <authorList>
            <person name="Lanie J.A."/>
            <person name="Ng W.-L."/>
            <person name="Kazmierczak K.M."/>
            <person name="Andrzejewski T.M."/>
            <person name="Davidsen T.M."/>
            <person name="Wayne K.J."/>
            <person name="Tettelin H."/>
            <person name="Glass J.I."/>
            <person name="Rusch D."/>
            <person name="Podicherti R."/>
            <person name="Tsui H.-C.T."/>
            <person name="Winkler M.E."/>
        </authorList>
    </citation>
    <scope>NUCLEOTIDE SEQUENCE</scope>
</reference>
<dbReference type="PANTHER" id="PTHR38602:SF1">
    <property type="entry name" value="INNER MEMBRANE PROTEIN"/>
    <property type="match status" value="1"/>
</dbReference>
<evidence type="ECO:0008006" key="3">
    <source>
        <dbReference type="Google" id="ProtNLM"/>
    </source>
</evidence>
<dbReference type="EMBL" id="UINC01147095">
    <property type="protein sequence ID" value="SVD38217.1"/>
    <property type="molecule type" value="Genomic_DNA"/>
</dbReference>